<dbReference type="Bgee" id="ENSHGLG00000001946">
    <property type="expression patterns" value="Expressed in hypothalamus and 2 other cell types or tissues"/>
</dbReference>
<dbReference type="InterPro" id="IPR020339">
    <property type="entry name" value="C20orf85-like"/>
</dbReference>
<dbReference type="GeneID" id="101725155"/>
<evidence type="ECO:0000313" key="4">
    <source>
        <dbReference type="Proteomes" id="UP000694906"/>
    </source>
</evidence>
<evidence type="ECO:0000313" key="2">
    <source>
        <dbReference type="EMBL" id="EHB04454.1"/>
    </source>
</evidence>
<dbReference type="RefSeq" id="XP_004870004.1">
    <property type="nucleotide sequence ID" value="XM_004869947.2"/>
</dbReference>
<gene>
    <name evidence="5" type="primary">CUNH2orf50</name>
    <name evidence="2" type="ORF">GW7_13026</name>
</gene>
<dbReference type="KEGG" id="hgl:101725155"/>
<dbReference type="Proteomes" id="UP000006813">
    <property type="component" value="Unassembled WGS sequence"/>
</dbReference>
<feature type="region of interest" description="Disordered" evidence="1">
    <location>
        <begin position="80"/>
        <end position="115"/>
    </location>
</feature>
<protein>
    <submittedName>
        <fullName evidence="5">Uncharacterized protein C2orf50 homolog</fullName>
    </submittedName>
</protein>
<evidence type="ECO:0000313" key="5">
    <source>
        <dbReference type="RefSeq" id="XP_004870004.1"/>
    </source>
</evidence>
<reference evidence="2 3" key="1">
    <citation type="journal article" date="2011" name="Nature">
        <title>Genome sequencing reveals insights into physiology and longevity of the naked mole rat.</title>
        <authorList>
            <person name="Kim E.B."/>
            <person name="Fang X."/>
            <person name="Fushan A.A."/>
            <person name="Huang Z."/>
            <person name="Lobanov A.V."/>
            <person name="Han L."/>
            <person name="Marino S.M."/>
            <person name="Sun X."/>
            <person name="Turanov A.A."/>
            <person name="Yang P."/>
            <person name="Yim S.H."/>
            <person name="Zhao X."/>
            <person name="Kasaikina M.V."/>
            <person name="Stoletzki N."/>
            <person name="Peng C."/>
            <person name="Polak P."/>
            <person name="Xiong Z."/>
            <person name="Kiezun A."/>
            <person name="Zhu Y."/>
            <person name="Chen Y."/>
            <person name="Kryukov G.V."/>
            <person name="Zhang Q."/>
            <person name="Peshkin L."/>
            <person name="Yang L."/>
            <person name="Bronson R.T."/>
            <person name="Buffenstein R."/>
            <person name="Wang B."/>
            <person name="Han C."/>
            <person name="Li Q."/>
            <person name="Chen L."/>
            <person name="Zhao W."/>
            <person name="Sunyaev S.R."/>
            <person name="Park T.J."/>
            <person name="Zhang G."/>
            <person name="Wang J."/>
            <person name="Gladyshev V.N."/>
        </authorList>
    </citation>
    <scope>NUCLEOTIDE SEQUENCE [LARGE SCALE GENOMIC DNA]</scope>
</reference>
<dbReference type="eggNOG" id="ENOG502S2T8">
    <property type="taxonomic scope" value="Eukaryota"/>
</dbReference>
<feature type="compositionally biased region" description="Polar residues" evidence="1">
    <location>
        <begin position="98"/>
        <end position="111"/>
    </location>
</feature>
<accession>G5B593</accession>
<sequence length="147" mass="16047">MGSRPIPGLPRTTPTASRLRPARPPASISPTVQGVVGGRQAPGSPRAALGAQGDELWKELVEAEGRGRRRWTENWGFLKDYDPMGNRKQPKQLPEQVPSLSDTVPHSSSRVVGSRLDTPLGRDLVHMDFTFVEGTRRKRPGTGLHPA</sequence>
<evidence type="ECO:0000313" key="3">
    <source>
        <dbReference type="Proteomes" id="UP000006813"/>
    </source>
</evidence>
<dbReference type="GeneTree" id="ENSGT00940000154459"/>
<dbReference type="AlphaFoldDB" id="G5B593"/>
<name>G5B593_HETGA</name>
<dbReference type="Pfam" id="PF14945">
    <property type="entry name" value="LLC1"/>
    <property type="match status" value="1"/>
</dbReference>
<dbReference type="CTD" id="130813"/>
<reference evidence="5" key="2">
    <citation type="submission" date="2025-04" db="UniProtKB">
        <authorList>
            <consortium name="RefSeq"/>
        </authorList>
    </citation>
    <scope>IDENTIFICATION</scope>
</reference>
<organism evidence="2 3">
    <name type="scientific">Heterocephalus glaber</name>
    <name type="common">Naked mole rat</name>
    <dbReference type="NCBI Taxonomy" id="10181"/>
    <lineage>
        <taxon>Eukaryota</taxon>
        <taxon>Metazoa</taxon>
        <taxon>Chordata</taxon>
        <taxon>Craniata</taxon>
        <taxon>Vertebrata</taxon>
        <taxon>Euteleostomi</taxon>
        <taxon>Mammalia</taxon>
        <taxon>Eutheria</taxon>
        <taxon>Euarchontoglires</taxon>
        <taxon>Glires</taxon>
        <taxon>Rodentia</taxon>
        <taxon>Hystricomorpha</taxon>
        <taxon>Bathyergidae</taxon>
        <taxon>Heterocephalus</taxon>
    </lineage>
</organism>
<keyword evidence="4" id="KW-1185">Reference proteome</keyword>
<dbReference type="OrthoDB" id="9972212at2759"/>
<dbReference type="EMBL" id="JH168584">
    <property type="protein sequence ID" value="EHB04454.1"/>
    <property type="molecule type" value="Genomic_DNA"/>
</dbReference>
<dbReference type="Proteomes" id="UP000694906">
    <property type="component" value="Unplaced"/>
</dbReference>
<dbReference type="PANTHER" id="PTHR31909:SF2">
    <property type="entry name" value="RIKEN CDNA 2410004P03 GENE"/>
    <property type="match status" value="1"/>
</dbReference>
<dbReference type="InParanoid" id="G5B593"/>
<proteinExistence type="predicted"/>
<feature type="region of interest" description="Disordered" evidence="1">
    <location>
        <begin position="1"/>
        <end position="51"/>
    </location>
</feature>
<dbReference type="GO" id="GO:0005929">
    <property type="term" value="C:cilium"/>
    <property type="evidence" value="ECO:0007669"/>
    <property type="project" value="Ensembl"/>
</dbReference>
<dbReference type="PANTHER" id="PTHR31909">
    <property type="entry name" value="CHROMOSOME 20 ORF85 FAMILY MEMBER"/>
    <property type="match status" value="1"/>
</dbReference>
<evidence type="ECO:0000256" key="1">
    <source>
        <dbReference type="SAM" id="MobiDB-lite"/>
    </source>
</evidence>